<comment type="caution">
    <text evidence="1">The sequence shown here is derived from an EMBL/GenBank/DDBJ whole genome shotgun (WGS) entry which is preliminary data.</text>
</comment>
<name>A0ACB9AK22_CICIN</name>
<sequence>MEETPNWLEMPDDLMANILQRLHTGEILSSARKVCTTWRRICKNPEMWKVIVMHNPVDHYADHYNLERLTEQVVDLSCGELIDISIEGFGTDELLDHIASRSCKLKRLSLTSCYDMTRSGLIQAVKRVPQLEELSITKFFISTVDMEAIGQNCPQLKSLTVDTGSFGLADYDDGYALAIANNMPQLRCLQFFDRDMTNNGLQAIINGCPHLESLYIRMCHGIDMVWNLRKLSKILSLIFMFEYNEGYKIFSSDMDSYSDYDD</sequence>
<gene>
    <name evidence="1" type="ORF">L2E82_39753</name>
</gene>
<dbReference type="EMBL" id="CM042015">
    <property type="protein sequence ID" value="KAI3709980.1"/>
    <property type="molecule type" value="Genomic_DNA"/>
</dbReference>
<reference evidence="2" key="1">
    <citation type="journal article" date="2022" name="Mol. Ecol. Resour.">
        <title>The genomes of chicory, endive, great burdock and yacon provide insights into Asteraceae palaeo-polyploidization history and plant inulin production.</title>
        <authorList>
            <person name="Fan W."/>
            <person name="Wang S."/>
            <person name="Wang H."/>
            <person name="Wang A."/>
            <person name="Jiang F."/>
            <person name="Liu H."/>
            <person name="Zhao H."/>
            <person name="Xu D."/>
            <person name="Zhang Y."/>
        </authorList>
    </citation>
    <scope>NUCLEOTIDE SEQUENCE [LARGE SCALE GENOMIC DNA]</scope>
    <source>
        <strain evidence="2">cv. Punajuju</strain>
    </source>
</reference>
<protein>
    <submittedName>
        <fullName evidence="1">Uncharacterized protein</fullName>
    </submittedName>
</protein>
<reference evidence="1 2" key="2">
    <citation type="journal article" date="2022" name="Mol. Ecol. Resour.">
        <title>The genomes of chicory, endive, great burdock and yacon provide insights into Asteraceae paleo-polyploidization history and plant inulin production.</title>
        <authorList>
            <person name="Fan W."/>
            <person name="Wang S."/>
            <person name="Wang H."/>
            <person name="Wang A."/>
            <person name="Jiang F."/>
            <person name="Liu H."/>
            <person name="Zhao H."/>
            <person name="Xu D."/>
            <person name="Zhang Y."/>
        </authorList>
    </citation>
    <scope>NUCLEOTIDE SEQUENCE [LARGE SCALE GENOMIC DNA]</scope>
    <source>
        <strain evidence="2">cv. Punajuju</strain>
        <tissue evidence="1">Leaves</tissue>
    </source>
</reference>
<evidence type="ECO:0000313" key="1">
    <source>
        <dbReference type="EMBL" id="KAI3709980.1"/>
    </source>
</evidence>
<organism evidence="1 2">
    <name type="scientific">Cichorium intybus</name>
    <name type="common">Chicory</name>
    <dbReference type="NCBI Taxonomy" id="13427"/>
    <lineage>
        <taxon>Eukaryota</taxon>
        <taxon>Viridiplantae</taxon>
        <taxon>Streptophyta</taxon>
        <taxon>Embryophyta</taxon>
        <taxon>Tracheophyta</taxon>
        <taxon>Spermatophyta</taxon>
        <taxon>Magnoliopsida</taxon>
        <taxon>eudicotyledons</taxon>
        <taxon>Gunneridae</taxon>
        <taxon>Pentapetalae</taxon>
        <taxon>asterids</taxon>
        <taxon>campanulids</taxon>
        <taxon>Asterales</taxon>
        <taxon>Asteraceae</taxon>
        <taxon>Cichorioideae</taxon>
        <taxon>Cichorieae</taxon>
        <taxon>Cichoriinae</taxon>
        <taxon>Cichorium</taxon>
    </lineage>
</organism>
<accession>A0ACB9AK22</accession>
<keyword evidence="2" id="KW-1185">Reference proteome</keyword>
<dbReference type="Proteomes" id="UP001055811">
    <property type="component" value="Linkage Group LG07"/>
</dbReference>
<evidence type="ECO:0000313" key="2">
    <source>
        <dbReference type="Proteomes" id="UP001055811"/>
    </source>
</evidence>
<proteinExistence type="predicted"/>